<evidence type="ECO:0000256" key="1">
    <source>
        <dbReference type="SAM" id="MobiDB-lite"/>
    </source>
</evidence>
<feature type="region of interest" description="Disordered" evidence="1">
    <location>
        <begin position="45"/>
        <end position="75"/>
    </location>
</feature>
<accession>A0A6G1IW91</accession>
<feature type="compositionally biased region" description="Basic and acidic residues" evidence="1">
    <location>
        <begin position="101"/>
        <end position="115"/>
    </location>
</feature>
<dbReference type="EMBL" id="MU005588">
    <property type="protein sequence ID" value="KAF2682201.1"/>
    <property type="molecule type" value="Genomic_DNA"/>
</dbReference>
<feature type="region of interest" description="Disordered" evidence="1">
    <location>
        <begin position="87"/>
        <end position="235"/>
    </location>
</feature>
<protein>
    <submittedName>
        <fullName evidence="2">Uncharacterized protein</fullName>
    </submittedName>
</protein>
<dbReference type="AlphaFoldDB" id="A0A6G1IW91"/>
<dbReference type="Proteomes" id="UP000799291">
    <property type="component" value="Unassembled WGS sequence"/>
</dbReference>
<evidence type="ECO:0000313" key="3">
    <source>
        <dbReference type="Proteomes" id="UP000799291"/>
    </source>
</evidence>
<evidence type="ECO:0000313" key="2">
    <source>
        <dbReference type="EMBL" id="KAF2682201.1"/>
    </source>
</evidence>
<name>A0A6G1IW91_9PLEO</name>
<keyword evidence="3" id="KW-1185">Reference proteome</keyword>
<reference evidence="2" key="1">
    <citation type="journal article" date="2020" name="Stud. Mycol.">
        <title>101 Dothideomycetes genomes: a test case for predicting lifestyles and emergence of pathogens.</title>
        <authorList>
            <person name="Haridas S."/>
            <person name="Albert R."/>
            <person name="Binder M."/>
            <person name="Bloem J."/>
            <person name="Labutti K."/>
            <person name="Salamov A."/>
            <person name="Andreopoulos B."/>
            <person name="Baker S."/>
            <person name="Barry K."/>
            <person name="Bills G."/>
            <person name="Bluhm B."/>
            <person name="Cannon C."/>
            <person name="Castanera R."/>
            <person name="Culley D."/>
            <person name="Daum C."/>
            <person name="Ezra D."/>
            <person name="Gonzalez J."/>
            <person name="Henrissat B."/>
            <person name="Kuo A."/>
            <person name="Liang C."/>
            <person name="Lipzen A."/>
            <person name="Lutzoni F."/>
            <person name="Magnuson J."/>
            <person name="Mondo S."/>
            <person name="Nolan M."/>
            <person name="Ohm R."/>
            <person name="Pangilinan J."/>
            <person name="Park H.-J."/>
            <person name="Ramirez L."/>
            <person name="Alfaro M."/>
            <person name="Sun H."/>
            <person name="Tritt A."/>
            <person name="Yoshinaga Y."/>
            <person name="Zwiers L.-H."/>
            <person name="Turgeon B."/>
            <person name="Goodwin S."/>
            <person name="Spatafora J."/>
            <person name="Crous P."/>
            <person name="Grigoriev I."/>
        </authorList>
    </citation>
    <scope>NUCLEOTIDE SEQUENCE</scope>
    <source>
        <strain evidence="2">CBS 122367</strain>
    </source>
</reference>
<feature type="compositionally biased region" description="Polar residues" evidence="1">
    <location>
        <begin position="161"/>
        <end position="171"/>
    </location>
</feature>
<gene>
    <name evidence="2" type="ORF">K458DRAFT_488884</name>
</gene>
<organism evidence="2 3">
    <name type="scientific">Lentithecium fluviatile CBS 122367</name>
    <dbReference type="NCBI Taxonomy" id="1168545"/>
    <lineage>
        <taxon>Eukaryota</taxon>
        <taxon>Fungi</taxon>
        <taxon>Dikarya</taxon>
        <taxon>Ascomycota</taxon>
        <taxon>Pezizomycotina</taxon>
        <taxon>Dothideomycetes</taxon>
        <taxon>Pleosporomycetidae</taxon>
        <taxon>Pleosporales</taxon>
        <taxon>Massarineae</taxon>
        <taxon>Lentitheciaceae</taxon>
        <taxon>Lentithecium</taxon>
    </lineage>
</organism>
<dbReference type="OrthoDB" id="10589729at2759"/>
<proteinExistence type="predicted"/>
<feature type="compositionally biased region" description="Polar residues" evidence="1">
    <location>
        <begin position="64"/>
        <end position="75"/>
    </location>
</feature>
<sequence>MPNLKTIPFVVMNPSDDKKLPMTVEIPNSPRAGCFVKRLAHRLRSSRRVSKSASSGDGKAVPSHSASDDTLSLRTPRNVTASLVGLYAPSSNSSTAPKNPRRSDPAPKLSVESRKLPAAKTCVEEKDIPTNSEQRPLDDTEGCASERAPATSQAVDPPTSPQSAEVESRSSPAPKASSVRPTYVPRNLECDPLPSKAKRSTQPVNVSAGHLASDRPAQSTLRPTKDVYPGPKQPAKIQPEIQDKVDAVNQQCPSCGLRIFQCRKFYRKANNPSGASFCDFPAFDVQIEECDHRRFLEYIHNMSRKIPQNAREGKYVKLYLISRRGTSEKQVELLVGLRAHPITGEMPVVCICRAKRADIVFEFRDLVDVVKCGGIASVYLVDGKGTMFGALIVRS</sequence>